<dbReference type="PANTHER" id="PTHR16943">
    <property type="entry name" value="2-METHYLCITRATE DEHYDRATASE-RELATED"/>
    <property type="match status" value="1"/>
</dbReference>
<evidence type="ECO:0000313" key="4">
    <source>
        <dbReference type="EMBL" id="KGF54080.1"/>
    </source>
</evidence>
<dbReference type="Pfam" id="PF19305">
    <property type="entry name" value="MmgE_PrpD_C"/>
    <property type="match status" value="1"/>
</dbReference>
<evidence type="ECO:0000256" key="1">
    <source>
        <dbReference type="ARBA" id="ARBA00006174"/>
    </source>
</evidence>
<organism evidence="4 5">
    <name type="scientific">Flavonifractor plautii 1_3_50AFAA</name>
    <dbReference type="NCBI Taxonomy" id="742738"/>
    <lineage>
        <taxon>Bacteria</taxon>
        <taxon>Bacillati</taxon>
        <taxon>Bacillota</taxon>
        <taxon>Clostridia</taxon>
        <taxon>Eubacteriales</taxon>
        <taxon>Oscillospiraceae</taxon>
        <taxon>Flavonifractor</taxon>
    </lineage>
</organism>
<dbReference type="HOGENOM" id="CLU_026574_3_1_9"/>
<evidence type="ECO:0000313" key="5">
    <source>
        <dbReference type="Proteomes" id="UP000029585"/>
    </source>
</evidence>
<protein>
    <recommendedName>
        <fullName evidence="6">MmgE/PrpD family protein</fullName>
    </recommendedName>
</protein>
<dbReference type="PANTHER" id="PTHR16943:SF8">
    <property type="entry name" value="2-METHYLCITRATE DEHYDRATASE"/>
    <property type="match status" value="1"/>
</dbReference>
<dbReference type="InterPro" id="IPR005656">
    <property type="entry name" value="MmgE_PrpD"/>
</dbReference>
<sequence length="452" mass="49182">MLTEQLSDFLYEVRYDSLPSKAVDNAKLYLEDLLGVAAAGSVQPQGGIWRSYFAAGDGQQEATAWNSGLERLSCEHAAALNAACAHVMDMDDVHNASITHLGAVTIPAALAVGQKLHRSGREVLAAIAAGYEIGARVGEAINPGSYHYWHTTGVVGALCSAVAAGKLMGLDREKLLHAIGSAGTQAAGLWQFLEDGAMSKTLHTANGTLCGLRSARLAALGFTAAEDILAGDRGLLGAMTPDNHPEALTRALSWDNCALLTNSLKPYACCRHTHAADYCAQLLRGEHRLEPEHITRIVDHTYQVAVNTVDNPEPSTPYGYKFSGQYCTAAMLVYGHLGESAFTPEATSDPRVRRLMDKITLVCDPELEASYQADRNRWAHRLEVTLEDGRVLTRQVEYPYGDFNNPFTWAYEHEKFHTLADGVLGPDRVAALVERLPHLEELDDINRLFEGL</sequence>
<dbReference type="eggNOG" id="COG2079">
    <property type="taxonomic scope" value="Bacteria"/>
</dbReference>
<dbReference type="InterPro" id="IPR036148">
    <property type="entry name" value="MmgE/PrpD_sf"/>
</dbReference>
<dbReference type="Gene3D" id="1.10.4100.10">
    <property type="entry name" value="2-methylcitrate dehydratase PrpD"/>
    <property type="match status" value="1"/>
</dbReference>
<evidence type="ECO:0008006" key="6">
    <source>
        <dbReference type="Google" id="ProtNLM"/>
    </source>
</evidence>
<dbReference type="InterPro" id="IPR045336">
    <property type="entry name" value="MmgE_PrpD_N"/>
</dbReference>
<dbReference type="InterPro" id="IPR045337">
    <property type="entry name" value="MmgE_PrpD_C"/>
</dbReference>
<gene>
    <name evidence="4" type="ORF">HMPREF9460_03176</name>
</gene>
<comment type="caution">
    <text evidence="4">The sequence shown here is derived from an EMBL/GenBank/DDBJ whole genome shotgun (WGS) entry which is preliminary data.</text>
</comment>
<evidence type="ECO:0000259" key="2">
    <source>
        <dbReference type="Pfam" id="PF03972"/>
    </source>
</evidence>
<name>A0A096B4T7_FLAPL</name>
<dbReference type="InterPro" id="IPR042183">
    <property type="entry name" value="MmgE/PrpD_sf_1"/>
</dbReference>
<dbReference type="Pfam" id="PF03972">
    <property type="entry name" value="MmgE_PrpD_N"/>
    <property type="match status" value="1"/>
</dbReference>
<dbReference type="PATRIC" id="fig|742738.3.peg.3269"/>
<dbReference type="Proteomes" id="UP000029585">
    <property type="component" value="Unassembled WGS sequence"/>
</dbReference>
<dbReference type="InterPro" id="IPR042188">
    <property type="entry name" value="MmgE/PrpD_sf_2"/>
</dbReference>
<comment type="similarity">
    <text evidence="1">Belongs to the PrpD family.</text>
</comment>
<feature type="domain" description="MmgE/PrpD C-terminal" evidence="3">
    <location>
        <begin position="267"/>
        <end position="431"/>
    </location>
</feature>
<accession>A0A096B4T7</accession>
<dbReference type="Gene3D" id="3.30.1330.120">
    <property type="entry name" value="2-methylcitrate dehydratase PrpD"/>
    <property type="match status" value="1"/>
</dbReference>
<keyword evidence="5" id="KW-1185">Reference proteome</keyword>
<dbReference type="RefSeq" id="WP_044942515.1">
    <property type="nucleotide sequence ID" value="NZ_KN174165.1"/>
</dbReference>
<reference evidence="4 5" key="1">
    <citation type="submission" date="2011-08" db="EMBL/GenBank/DDBJ databases">
        <title>The Genome Sequence of Clostridium orbiscindens 1_3_50AFAA.</title>
        <authorList>
            <consortium name="The Broad Institute Genome Sequencing Platform"/>
            <person name="Earl A."/>
            <person name="Ward D."/>
            <person name="Feldgarden M."/>
            <person name="Gevers D."/>
            <person name="Daigneault M."/>
            <person name="Strauss J."/>
            <person name="Allen-Vercoe E."/>
            <person name="Young S.K."/>
            <person name="Zeng Q."/>
            <person name="Gargeya S."/>
            <person name="Fitzgerald M."/>
            <person name="Haas B."/>
            <person name="Abouelleil A."/>
            <person name="Alvarado L."/>
            <person name="Arachchi H.M."/>
            <person name="Berlin A."/>
            <person name="Brown A."/>
            <person name="Chapman S.B."/>
            <person name="Chen Z."/>
            <person name="Dunbar C."/>
            <person name="Freedman E."/>
            <person name="Gearin G."/>
            <person name="Gellesch M."/>
            <person name="Goldberg J."/>
            <person name="Griggs A."/>
            <person name="Gujja S."/>
            <person name="Heiman D."/>
            <person name="Howarth C."/>
            <person name="Larson L."/>
            <person name="Lui A."/>
            <person name="MacDonald P.J.P."/>
            <person name="Montmayeur A."/>
            <person name="Murphy C."/>
            <person name="Neiman D."/>
            <person name="Pearson M."/>
            <person name="Priest M."/>
            <person name="Roberts A."/>
            <person name="Saif S."/>
            <person name="Shea T."/>
            <person name="Shenoy N."/>
            <person name="Sisk P."/>
            <person name="Stolte C."/>
            <person name="Sykes S."/>
            <person name="Wortman J."/>
            <person name="Nusbaum C."/>
            <person name="Birren B."/>
        </authorList>
    </citation>
    <scope>NUCLEOTIDE SEQUENCE [LARGE SCALE GENOMIC DNA]</scope>
    <source>
        <strain evidence="4 5">1_3_50AFAA</strain>
    </source>
</reference>
<dbReference type="AlphaFoldDB" id="A0A096B4T7"/>
<evidence type="ECO:0000259" key="3">
    <source>
        <dbReference type="Pfam" id="PF19305"/>
    </source>
</evidence>
<dbReference type="EMBL" id="ADLO01000096">
    <property type="protein sequence ID" value="KGF54080.1"/>
    <property type="molecule type" value="Genomic_DNA"/>
</dbReference>
<dbReference type="SUPFAM" id="SSF103378">
    <property type="entry name" value="2-methylcitrate dehydratase PrpD"/>
    <property type="match status" value="1"/>
</dbReference>
<feature type="domain" description="MmgE/PrpD N-terminal" evidence="2">
    <location>
        <begin position="4"/>
        <end position="246"/>
    </location>
</feature>
<dbReference type="GO" id="GO:0016829">
    <property type="term" value="F:lyase activity"/>
    <property type="evidence" value="ECO:0007669"/>
    <property type="project" value="InterPro"/>
</dbReference>
<proteinExistence type="inferred from homology"/>